<dbReference type="SUPFAM" id="SSF57701">
    <property type="entry name" value="Zn2/Cys6 DNA-binding domain"/>
    <property type="match status" value="1"/>
</dbReference>
<dbReference type="InterPro" id="IPR050797">
    <property type="entry name" value="Carb_Metab_Trans_Reg"/>
</dbReference>
<organism evidence="4 5">
    <name type="scientific">Cladobotryum mycophilum</name>
    <dbReference type="NCBI Taxonomy" id="491253"/>
    <lineage>
        <taxon>Eukaryota</taxon>
        <taxon>Fungi</taxon>
        <taxon>Dikarya</taxon>
        <taxon>Ascomycota</taxon>
        <taxon>Pezizomycotina</taxon>
        <taxon>Sordariomycetes</taxon>
        <taxon>Hypocreomycetidae</taxon>
        <taxon>Hypocreales</taxon>
        <taxon>Hypocreaceae</taxon>
        <taxon>Cladobotryum</taxon>
    </lineage>
</organism>
<dbReference type="Proteomes" id="UP001338125">
    <property type="component" value="Unassembled WGS sequence"/>
</dbReference>
<keyword evidence="5" id="KW-1185">Reference proteome</keyword>
<dbReference type="Gene3D" id="4.10.240.10">
    <property type="entry name" value="Zn(2)-C6 fungal-type DNA-binding domain"/>
    <property type="match status" value="1"/>
</dbReference>
<dbReference type="CDD" id="cd00067">
    <property type="entry name" value="GAL4"/>
    <property type="match status" value="1"/>
</dbReference>
<evidence type="ECO:0000259" key="3">
    <source>
        <dbReference type="PROSITE" id="PS00463"/>
    </source>
</evidence>
<name>A0ABR0SJJ5_9HYPO</name>
<feature type="compositionally biased region" description="Polar residues" evidence="2">
    <location>
        <begin position="120"/>
        <end position="147"/>
    </location>
</feature>
<reference evidence="4 5" key="1">
    <citation type="submission" date="2024-01" db="EMBL/GenBank/DDBJ databases">
        <title>Complete genome of Cladobotryum mycophilum ATHUM6906.</title>
        <authorList>
            <person name="Christinaki A.C."/>
            <person name="Myridakis A.I."/>
            <person name="Kouvelis V.N."/>
        </authorList>
    </citation>
    <scope>NUCLEOTIDE SEQUENCE [LARGE SCALE GENOMIC DNA]</scope>
    <source>
        <strain evidence="4 5">ATHUM6906</strain>
    </source>
</reference>
<feature type="region of interest" description="Disordered" evidence="2">
    <location>
        <begin position="108"/>
        <end position="148"/>
    </location>
</feature>
<dbReference type="PROSITE" id="PS00463">
    <property type="entry name" value="ZN2_CY6_FUNGAL_1"/>
    <property type="match status" value="1"/>
</dbReference>
<sequence>MAKPTQRYACDRCHGQKLRCIRTDTGKCLRCSKAKATCVWSQSLRCRKTASAQKKQQTEGLEASIIGLPTNATLASSSTDQSPNSTYCHLMDQLQPSNMPPVEINLDMLQPGGMPPGIQPSPQSQDFSDVQSRPQHSSGPSSDTVTGSPVWMWSAATTNCPTASESHSHAQAGWQQMFNQEWAMLSSQHLAASKDMSPAAVSDLAEDGSNPQCRIVTIRQLSDLNVELYAHAATVPKPPMSLSEPLNWKDKNFAIDRTFQLSQRLIEILNRQYPRYLETASMSGSEPVSSDALQVADIETDDGSCLLILSCYIRLVGIYDNIFGNMQACLDRSSVIAREDHAKLPDVKFGSFSLPNSSALQIVLILQLARNLLNRMGEIVKAAGFNAQKSQSNPENPNTTESIEGPTNCLLPSAVKTVIYQENRLMTRITELRNTLIAMNIL</sequence>
<proteinExistence type="predicted"/>
<dbReference type="PANTHER" id="PTHR31668">
    <property type="entry name" value="GLUCOSE TRANSPORT TRANSCRIPTION REGULATOR RGT1-RELATED-RELATED"/>
    <property type="match status" value="1"/>
</dbReference>
<gene>
    <name evidence="4" type="ORF">PT974_05727</name>
</gene>
<evidence type="ECO:0000256" key="1">
    <source>
        <dbReference type="ARBA" id="ARBA00023242"/>
    </source>
</evidence>
<accession>A0ABR0SJJ5</accession>
<keyword evidence="1" id="KW-0539">Nucleus</keyword>
<evidence type="ECO:0000313" key="5">
    <source>
        <dbReference type="Proteomes" id="UP001338125"/>
    </source>
</evidence>
<dbReference type="InterPro" id="IPR036864">
    <property type="entry name" value="Zn2-C6_fun-type_DNA-bd_sf"/>
</dbReference>
<evidence type="ECO:0000256" key="2">
    <source>
        <dbReference type="SAM" id="MobiDB-lite"/>
    </source>
</evidence>
<feature type="domain" description="Zn(2)-C6 fungal-type" evidence="3">
    <location>
        <begin position="9"/>
        <end position="38"/>
    </location>
</feature>
<dbReference type="InterPro" id="IPR001138">
    <property type="entry name" value="Zn2Cys6_DnaBD"/>
</dbReference>
<evidence type="ECO:0000313" key="4">
    <source>
        <dbReference type="EMBL" id="KAK5992324.1"/>
    </source>
</evidence>
<dbReference type="EMBL" id="JAVFKD010000012">
    <property type="protein sequence ID" value="KAK5992324.1"/>
    <property type="molecule type" value="Genomic_DNA"/>
</dbReference>
<protein>
    <submittedName>
        <fullName evidence="4">Isoflavipucine cluster transcription factor</fullName>
    </submittedName>
</protein>
<comment type="caution">
    <text evidence="4">The sequence shown here is derived from an EMBL/GenBank/DDBJ whole genome shotgun (WGS) entry which is preliminary data.</text>
</comment>